<evidence type="ECO:0000313" key="9">
    <source>
        <dbReference type="EMBL" id="PWA36089.1"/>
    </source>
</evidence>
<name>A0A2U1KH25_ARTAN</name>
<dbReference type="EMBL" id="PKPP01018821">
    <property type="protein sequence ID" value="PWA36089.1"/>
    <property type="molecule type" value="Genomic_DNA"/>
</dbReference>
<evidence type="ECO:0000256" key="2">
    <source>
        <dbReference type="ARBA" id="ARBA00022448"/>
    </source>
</evidence>
<comment type="caution">
    <text evidence="9">The sequence shown here is derived from an EMBL/GenBank/DDBJ whole genome shotgun (WGS) entry which is preliminary data.</text>
</comment>
<dbReference type="PANTHER" id="PTHR23130">
    <property type="entry name" value="CYTOCHROME B561 AND DOMON DOMAIN-CONTAINING PROTEIN"/>
    <property type="match status" value="1"/>
</dbReference>
<feature type="signal peptide" evidence="7">
    <location>
        <begin position="1"/>
        <end position="21"/>
    </location>
</feature>
<sequence>MGKFLSILFCILISNSILTLAQDCSTYTFTSNTTFARCVSLPVQNSHLHWNFDQTDGTLDMAYRHTGVSASTWVAWGLNLGRGMVGTQALVALQYSNGSLQAYTSSVDGYSTRLQQSIVRFAVQNLRAERVNGDVVIYATFMLSGVSAIYNQVWQSGPVSNGAPGQHALNSENRNSMGTVDFVTGALAGGESNLPPSPLQAPPPNLQVSPPSPGIKMRCILS</sequence>
<evidence type="ECO:0000256" key="1">
    <source>
        <dbReference type="ARBA" id="ARBA00004370"/>
    </source>
</evidence>
<dbReference type="PANTHER" id="PTHR23130:SF221">
    <property type="entry name" value="CYTOCHROME B561 AND DOMON DOMAIN-CONTAINING PROTEIN"/>
    <property type="match status" value="1"/>
</dbReference>
<dbReference type="Proteomes" id="UP000245207">
    <property type="component" value="Unassembled WGS sequence"/>
</dbReference>
<evidence type="ECO:0000259" key="8">
    <source>
        <dbReference type="PROSITE" id="PS50836"/>
    </source>
</evidence>
<keyword evidence="5" id="KW-0472">Membrane</keyword>
<dbReference type="Pfam" id="PF04526">
    <property type="entry name" value="DUF568"/>
    <property type="match status" value="1"/>
</dbReference>
<feature type="domain" description="DOMON" evidence="8">
    <location>
        <begin position="44"/>
        <end position="157"/>
    </location>
</feature>
<protein>
    <submittedName>
        <fullName evidence="9">DOMON domain-containing protein</fullName>
    </submittedName>
</protein>
<dbReference type="PROSITE" id="PS50836">
    <property type="entry name" value="DOMON"/>
    <property type="match status" value="1"/>
</dbReference>
<accession>A0A2U1KH25</accession>
<gene>
    <name evidence="9" type="ORF">CTI12_AA603390</name>
</gene>
<dbReference type="AlphaFoldDB" id="A0A2U1KH25"/>
<dbReference type="InterPro" id="IPR005018">
    <property type="entry name" value="DOMON_domain"/>
</dbReference>
<feature type="compositionally biased region" description="Pro residues" evidence="6">
    <location>
        <begin position="195"/>
        <end position="212"/>
    </location>
</feature>
<evidence type="ECO:0000256" key="7">
    <source>
        <dbReference type="SAM" id="SignalP"/>
    </source>
</evidence>
<feature type="chain" id="PRO_5015502147" evidence="7">
    <location>
        <begin position="22"/>
        <end position="222"/>
    </location>
</feature>
<dbReference type="GO" id="GO:0016020">
    <property type="term" value="C:membrane"/>
    <property type="evidence" value="ECO:0007669"/>
    <property type="project" value="UniProtKB-SubCell"/>
</dbReference>
<feature type="region of interest" description="Disordered" evidence="6">
    <location>
        <begin position="191"/>
        <end position="212"/>
    </location>
</feature>
<evidence type="ECO:0000256" key="6">
    <source>
        <dbReference type="SAM" id="MobiDB-lite"/>
    </source>
</evidence>
<dbReference type="OrthoDB" id="2419613at2759"/>
<dbReference type="InterPro" id="IPR017214">
    <property type="entry name" value="UCP037471"/>
</dbReference>
<dbReference type="CDD" id="cd09629">
    <property type="entry name" value="DOMON_CIL1_like"/>
    <property type="match status" value="1"/>
</dbReference>
<evidence type="ECO:0000256" key="5">
    <source>
        <dbReference type="ARBA" id="ARBA00023136"/>
    </source>
</evidence>
<keyword evidence="10" id="KW-1185">Reference proteome</keyword>
<evidence type="ECO:0000256" key="3">
    <source>
        <dbReference type="ARBA" id="ARBA00022729"/>
    </source>
</evidence>
<keyword evidence="4" id="KW-0249">Electron transport</keyword>
<dbReference type="InterPro" id="IPR045265">
    <property type="entry name" value="AIR12_DOMON"/>
</dbReference>
<organism evidence="9 10">
    <name type="scientific">Artemisia annua</name>
    <name type="common">Sweet wormwood</name>
    <dbReference type="NCBI Taxonomy" id="35608"/>
    <lineage>
        <taxon>Eukaryota</taxon>
        <taxon>Viridiplantae</taxon>
        <taxon>Streptophyta</taxon>
        <taxon>Embryophyta</taxon>
        <taxon>Tracheophyta</taxon>
        <taxon>Spermatophyta</taxon>
        <taxon>Magnoliopsida</taxon>
        <taxon>eudicotyledons</taxon>
        <taxon>Gunneridae</taxon>
        <taxon>Pentapetalae</taxon>
        <taxon>asterids</taxon>
        <taxon>campanulids</taxon>
        <taxon>Asterales</taxon>
        <taxon>Asteraceae</taxon>
        <taxon>Asteroideae</taxon>
        <taxon>Anthemideae</taxon>
        <taxon>Artemisiinae</taxon>
        <taxon>Artemisia</taxon>
    </lineage>
</organism>
<comment type="subcellular location">
    <subcellularLocation>
        <location evidence="1">Membrane</location>
    </subcellularLocation>
</comment>
<keyword evidence="2" id="KW-0813">Transport</keyword>
<dbReference type="PIRSF" id="PIRSF037471">
    <property type="entry name" value="UCP037471"/>
    <property type="match status" value="1"/>
</dbReference>
<reference evidence="9 10" key="1">
    <citation type="journal article" date="2018" name="Mol. Plant">
        <title>The genome of Artemisia annua provides insight into the evolution of Asteraceae family and artemisinin biosynthesis.</title>
        <authorList>
            <person name="Shen Q."/>
            <person name="Zhang L."/>
            <person name="Liao Z."/>
            <person name="Wang S."/>
            <person name="Yan T."/>
            <person name="Shi P."/>
            <person name="Liu M."/>
            <person name="Fu X."/>
            <person name="Pan Q."/>
            <person name="Wang Y."/>
            <person name="Lv Z."/>
            <person name="Lu X."/>
            <person name="Zhang F."/>
            <person name="Jiang W."/>
            <person name="Ma Y."/>
            <person name="Chen M."/>
            <person name="Hao X."/>
            <person name="Li L."/>
            <person name="Tang Y."/>
            <person name="Lv G."/>
            <person name="Zhou Y."/>
            <person name="Sun X."/>
            <person name="Brodelius P.E."/>
            <person name="Rose J.K.C."/>
            <person name="Tang K."/>
        </authorList>
    </citation>
    <scope>NUCLEOTIDE SEQUENCE [LARGE SCALE GENOMIC DNA]</scope>
    <source>
        <strain evidence="10">cv. Huhao1</strain>
        <tissue evidence="9">Leaf</tissue>
    </source>
</reference>
<evidence type="ECO:0000256" key="4">
    <source>
        <dbReference type="ARBA" id="ARBA00022982"/>
    </source>
</evidence>
<keyword evidence="3 7" id="KW-0732">Signal</keyword>
<dbReference type="STRING" id="35608.A0A2U1KH25"/>
<evidence type="ECO:0000313" key="10">
    <source>
        <dbReference type="Proteomes" id="UP000245207"/>
    </source>
</evidence>
<proteinExistence type="predicted"/>